<evidence type="ECO:0000313" key="2">
    <source>
        <dbReference type="Proteomes" id="UP001162483"/>
    </source>
</evidence>
<sequence>MPKHNSATLTCVSKTAHIITTALYIQVDYTLIFFRRNWAFIWW</sequence>
<dbReference type="Proteomes" id="UP001162483">
    <property type="component" value="Unassembled WGS sequence"/>
</dbReference>
<keyword evidence="2" id="KW-1185">Reference proteome</keyword>
<comment type="caution">
    <text evidence="1">The sequence shown here is derived from an EMBL/GenBank/DDBJ whole genome shotgun (WGS) entry which is preliminary data.</text>
</comment>
<dbReference type="EMBL" id="CATNWA010000110">
    <property type="protein sequence ID" value="CAI9533131.1"/>
    <property type="molecule type" value="Genomic_DNA"/>
</dbReference>
<evidence type="ECO:0000313" key="1">
    <source>
        <dbReference type="EMBL" id="CAI9533131.1"/>
    </source>
</evidence>
<organism evidence="1 2">
    <name type="scientific">Staurois parvus</name>
    <dbReference type="NCBI Taxonomy" id="386267"/>
    <lineage>
        <taxon>Eukaryota</taxon>
        <taxon>Metazoa</taxon>
        <taxon>Chordata</taxon>
        <taxon>Craniata</taxon>
        <taxon>Vertebrata</taxon>
        <taxon>Euteleostomi</taxon>
        <taxon>Amphibia</taxon>
        <taxon>Batrachia</taxon>
        <taxon>Anura</taxon>
        <taxon>Neobatrachia</taxon>
        <taxon>Ranoidea</taxon>
        <taxon>Ranidae</taxon>
        <taxon>Staurois</taxon>
    </lineage>
</organism>
<gene>
    <name evidence="1" type="ORF">SPARVUS_LOCUS328561</name>
</gene>
<proteinExistence type="predicted"/>
<name>A0ABN9AAX6_9NEOB</name>
<reference evidence="1" key="1">
    <citation type="submission" date="2023-05" db="EMBL/GenBank/DDBJ databases">
        <authorList>
            <person name="Stuckert A."/>
        </authorList>
    </citation>
    <scope>NUCLEOTIDE SEQUENCE</scope>
</reference>
<accession>A0ABN9AAX6</accession>
<protein>
    <submittedName>
        <fullName evidence="1">Uncharacterized protein</fullName>
    </submittedName>
</protein>